<dbReference type="HOGENOM" id="CLU_1985555_0_0_1"/>
<accession>M1AM31</accession>
<dbReference type="InParanoid" id="M1AM31"/>
<reference evidence="2" key="1">
    <citation type="journal article" date="2011" name="Nature">
        <title>Genome sequence and analysis of the tuber crop potato.</title>
        <authorList>
            <consortium name="The Potato Genome Sequencing Consortium"/>
        </authorList>
    </citation>
    <scope>NUCLEOTIDE SEQUENCE [LARGE SCALE GENOMIC DNA]</scope>
    <source>
        <strain evidence="2">cv. DM1-3 516 R44</strain>
    </source>
</reference>
<dbReference type="AlphaFoldDB" id="M1AM31"/>
<protein>
    <submittedName>
        <fullName evidence="1">Uncharacterized protein</fullName>
    </submittedName>
</protein>
<dbReference type="EnsemblPlants" id="PGSC0003DMT400025796">
    <property type="protein sequence ID" value="PGSC0003DMT400025796"/>
    <property type="gene ID" value="PGSC0003DMG400009962"/>
</dbReference>
<evidence type="ECO:0000313" key="1">
    <source>
        <dbReference type="EnsemblPlants" id="PGSC0003DMT400025796"/>
    </source>
</evidence>
<proteinExistence type="predicted"/>
<dbReference type="Gramene" id="PGSC0003DMT400025796">
    <property type="protein sequence ID" value="PGSC0003DMT400025796"/>
    <property type="gene ID" value="PGSC0003DMG400009962"/>
</dbReference>
<dbReference type="PaxDb" id="4113-PGSC0003DMT400025796"/>
<evidence type="ECO:0000313" key="2">
    <source>
        <dbReference type="Proteomes" id="UP000011115"/>
    </source>
</evidence>
<organism evidence="1 2">
    <name type="scientific">Solanum tuberosum</name>
    <name type="common">Potato</name>
    <dbReference type="NCBI Taxonomy" id="4113"/>
    <lineage>
        <taxon>Eukaryota</taxon>
        <taxon>Viridiplantae</taxon>
        <taxon>Streptophyta</taxon>
        <taxon>Embryophyta</taxon>
        <taxon>Tracheophyta</taxon>
        <taxon>Spermatophyta</taxon>
        <taxon>Magnoliopsida</taxon>
        <taxon>eudicotyledons</taxon>
        <taxon>Gunneridae</taxon>
        <taxon>Pentapetalae</taxon>
        <taxon>asterids</taxon>
        <taxon>lamiids</taxon>
        <taxon>Solanales</taxon>
        <taxon>Solanaceae</taxon>
        <taxon>Solanoideae</taxon>
        <taxon>Solaneae</taxon>
        <taxon>Solanum</taxon>
    </lineage>
</organism>
<reference evidence="1" key="2">
    <citation type="submission" date="2015-06" db="UniProtKB">
        <authorList>
            <consortium name="EnsemblPlants"/>
        </authorList>
    </citation>
    <scope>IDENTIFICATION</scope>
    <source>
        <strain evidence="1">DM1-3 516 R44</strain>
    </source>
</reference>
<dbReference type="Proteomes" id="UP000011115">
    <property type="component" value="Unassembled WGS sequence"/>
</dbReference>
<name>M1AM31_SOLTU</name>
<sequence>MHLQRLGQQISGAIQIANDVALYIYSKILKAILRCFDDPHKCRDLVPGRVLSSRYKWSTTVKLSCQVEREPSRLLKNLLRKVCKGPDPCKTAYVKGRQYSCKTVTSDVTGARLYREGRLLANGQNG</sequence>
<keyword evidence="2" id="KW-1185">Reference proteome</keyword>